<organism evidence="2">
    <name type="scientific">marine sediment metagenome</name>
    <dbReference type="NCBI Taxonomy" id="412755"/>
    <lineage>
        <taxon>unclassified sequences</taxon>
        <taxon>metagenomes</taxon>
        <taxon>ecological metagenomes</taxon>
    </lineage>
</organism>
<sequence length="122" mass="13695">VKPFFMHSPFNIPQQFLGVPHKECQIIENVLYYEDPDEEVSLYFDVYMPKEPDENLPGNRSTIIKIHGGAWVAGDKSAGNMPVVNKYLAAQGYVIFDIQYGLRDTGSLGALAIITPENGRNY</sequence>
<proteinExistence type="predicted"/>
<dbReference type="Gene3D" id="3.40.50.1820">
    <property type="entry name" value="alpha/beta hydrolase"/>
    <property type="match status" value="1"/>
</dbReference>
<dbReference type="SUPFAM" id="SSF53474">
    <property type="entry name" value="alpha/beta-Hydrolases"/>
    <property type="match status" value="1"/>
</dbReference>
<dbReference type="EMBL" id="BARV01033387">
    <property type="protein sequence ID" value="GAI49741.1"/>
    <property type="molecule type" value="Genomic_DNA"/>
</dbReference>
<comment type="caution">
    <text evidence="2">The sequence shown here is derived from an EMBL/GenBank/DDBJ whole genome shotgun (WGS) entry which is preliminary data.</text>
</comment>
<dbReference type="InterPro" id="IPR029058">
    <property type="entry name" value="AB_hydrolase_fold"/>
</dbReference>
<feature type="domain" description="BD-FAE-like" evidence="1">
    <location>
        <begin position="45"/>
        <end position="104"/>
    </location>
</feature>
<gene>
    <name evidence="2" type="ORF">S06H3_52484</name>
</gene>
<dbReference type="AlphaFoldDB" id="X1Q4Q7"/>
<accession>X1Q4Q7</accession>
<name>X1Q4Q7_9ZZZZ</name>
<evidence type="ECO:0000259" key="1">
    <source>
        <dbReference type="Pfam" id="PF20434"/>
    </source>
</evidence>
<dbReference type="InterPro" id="IPR049492">
    <property type="entry name" value="BD-FAE-like_dom"/>
</dbReference>
<feature type="non-terminal residue" evidence="2">
    <location>
        <position position="1"/>
    </location>
</feature>
<protein>
    <recommendedName>
        <fullName evidence="1">BD-FAE-like domain-containing protein</fullName>
    </recommendedName>
</protein>
<dbReference type="Pfam" id="PF20434">
    <property type="entry name" value="BD-FAE"/>
    <property type="match status" value="1"/>
</dbReference>
<evidence type="ECO:0000313" key="2">
    <source>
        <dbReference type="EMBL" id="GAI49741.1"/>
    </source>
</evidence>
<reference evidence="2" key="1">
    <citation type="journal article" date="2014" name="Front. Microbiol.">
        <title>High frequency of phylogenetically diverse reductive dehalogenase-homologous genes in deep subseafloor sedimentary metagenomes.</title>
        <authorList>
            <person name="Kawai M."/>
            <person name="Futagami T."/>
            <person name="Toyoda A."/>
            <person name="Takaki Y."/>
            <person name="Nishi S."/>
            <person name="Hori S."/>
            <person name="Arai W."/>
            <person name="Tsubouchi T."/>
            <person name="Morono Y."/>
            <person name="Uchiyama I."/>
            <person name="Ito T."/>
            <person name="Fujiyama A."/>
            <person name="Inagaki F."/>
            <person name="Takami H."/>
        </authorList>
    </citation>
    <scope>NUCLEOTIDE SEQUENCE</scope>
    <source>
        <strain evidence="2">Expedition CK06-06</strain>
    </source>
</reference>